<reference evidence="1" key="1">
    <citation type="submission" date="2020-07" db="EMBL/GenBank/DDBJ databases">
        <title>Clarias magur genome sequencing, assembly and annotation.</title>
        <authorList>
            <person name="Kushwaha B."/>
            <person name="Kumar R."/>
            <person name="Das P."/>
            <person name="Joshi C.G."/>
            <person name="Kumar D."/>
            <person name="Nagpure N.S."/>
            <person name="Pandey M."/>
            <person name="Agarwal S."/>
            <person name="Srivastava S."/>
            <person name="Singh M."/>
            <person name="Sahoo L."/>
            <person name="Jayasankar P."/>
            <person name="Meher P.K."/>
            <person name="Koringa P.G."/>
            <person name="Iquebal M.A."/>
            <person name="Das S.P."/>
            <person name="Bit A."/>
            <person name="Patnaik S."/>
            <person name="Patel N."/>
            <person name="Shah T.M."/>
            <person name="Hinsu A."/>
            <person name="Jena J.K."/>
        </authorList>
    </citation>
    <scope>NUCLEOTIDE SEQUENCE</scope>
    <source>
        <strain evidence="1">CIFAMagur01</strain>
        <tissue evidence="1">Testis</tissue>
    </source>
</reference>
<keyword evidence="1" id="KW-0489">Methyltransferase</keyword>
<keyword evidence="2" id="KW-1185">Reference proteome</keyword>
<dbReference type="EMBL" id="QNUK01000225">
    <property type="protein sequence ID" value="KAF5897686.1"/>
    <property type="molecule type" value="Genomic_DNA"/>
</dbReference>
<sequence length="56" mass="6134">QKDEVNIRNQKQKSSVGGVCGVCTVVHGPKCPIVHRKYGDGSEAVGQLRERKMAVR</sequence>
<dbReference type="GO" id="GO:0008168">
    <property type="term" value="F:methyltransferase activity"/>
    <property type="evidence" value="ECO:0007669"/>
    <property type="project" value="UniProtKB-KW"/>
</dbReference>
<keyword evidence="1" id="KW-0808">Transferase</keyword>
<organism evidence="1 2">
    <name type="scientific">Clarias magur</name>
    <name type="common">Asian catfish</name>
    <name type="synonym">Macropteronotus magur</name>
    <dbReference type="NCBI Taxonomy" id="1594786"/>
    <lineage>
        <taxon>Eukaryota</taxon>
        <taxon>Metazoa</taxon>
        <taxon>Chordata</taxon>
        <taxon>Craniata</taxon>
        <taxon>Vertebrata</taxon>
        <taxon>Euteleostomi</taxon>
        <taxon>Actinopterygii</taxon>
        <taxon>Neopterygii</taxon>
        <taxon>Teleostei</taxon>
        <taxon>Ostariophysi</taxon>
        <taxon>Siluriformes</taxon>
        <taxon>Clariidae</taxon>
        <taxon>Clarias</taxon>
    </lineage>
</organism>
<feature type="non-terminal residue" evidence="1">
    <location>
        <position position="1"/>
    </location>
</feature>
<feature type="non-terminal residue" evidence="1">
    <location>
        <position position="56"/>
    </location>
</feature>
<comment type="caution">
    <text evidence="1">The sequence shown here is derived from an EMBL/GenBank/DDBJ whole genome shotgun (WGS) entry which is preliminary data.</text>
</comment>
<name>A0A8J4TH35_CLAMG</name>
<dbReference type="GO" id="GO:0032259">
    <property type="term" value="P:methylation"/>
    <property type="evidence" value="ECO:0007669"/>
    <property type="project" value="UniProtKB-KW"/>
</dbReference>
<evidence type="ECO:0000313" key="1">
    <source>
        <dbReference type="EMBL" id="KAF5897686.1"/>
    </source>
</evidence>
<evidence type="ECO:0000313" key="2">
    <source>
        <dbReference type="Proteomes" id="UP000727407"/>
    </source>
</evidence>
<dbReference type="Proteomes" id="UP000727407">
    <property type="component" value="Unassembled WGS sequence"/>
</dbReference>
<gene>
    <name evidence="1" type="primary">rlmN</name>
    <name evidence="1" type="ORF">DAT39_012616</name>
</gene>
<protein>
    <submittedName>
        <fullName evidence="1">Dual-specificity RNA methyltransferase RlmN</fullName>
    </submittedName>
</protein>
<accession>A0A8J4TH35</accession>
<dbReference type="AlphaFoldDB" id="A0A8J4TH35"/>
<proteinExistence type="predicted"/>